<keyword evidence="3" id="KW-1185">Reference proteome</keyword>
<evidence type="ECO:0000313" key="3">
    <source>
        <dbReference type="Proteomes" id="UP000681317"/>
    </source>
</evidence>
<dbReference type="EMBL" id="AP024545">
    <property type="protein sequence ID" value="BCT93908.1"/>
    <property type="molecule type" value="Genomic_DNA"/>
</dbReference>
<name>A0ABM7Q935_9GAMM</name>
<feature type="region of interest" description="Disordered" evidence="1">
    <location>
        <begin position="150"/>
        <end position="173"/>
    </location>
</feature>
<organism evidence="2 3">
    <name type="scientific">Noviluteimonas caseinilytica</name>
    <dbReference type="NCBI Taxonomy" id="2675101"/>
    <lineage>
        <taxon>Bacteria</taxon>
        <taxon>Pseudomonadati</taxon>
        <taxon>Pseudomonadota</taxon>
        <taxon>Gammaproteobacteria</taxon>
        <taxon>Lysobacterales</taxon>
        <taxon>Lysobacteraceae</taxon>
        <taxon>Noviluteimonas</taxon>
    </lineage>
</organism>
<evidence type="ECO:0008006" key="4">
    <source>
        <dbReference type="Google" id="ProtNLM"/>
    </source>
</evidence>
<sequence>MRKPVDPEDVKKAIEATGYPLEHMVTERFRANGWSVISNRYYVDDTDGKARELDLIAYRVFEVQGYEFVTTVLASCKKERTTTWAFLSRDKRGQDPNIEWQPVHYWTDIEPLRTFLSSSDWRSNYLESNRQAKAVTFNITRDVFAFQVIAPPGPRQGGSPEGTRKEAASRNDSPIFNSISGLMKALDYEIEAIPDRAAQRAFAGKRIYLFRLAVIVDAPMVDVQHSEKTPNVVEIDQLLLLTRYMVRKRHLDAQVHFVGADKVDWFIGEMESLATYNSEHLHLLLNESYTSIASNRAVQNYFATVLRKRLIHAFNYRLSSEGLKEGVSELFVMPDESGGIILEVDVDDDTADFLNSDSRTRLLVEAALKQEARFTGSFQIRPDLPF</sequence>
<accession>A0ABM7Q935</accession>
<evidence type="ECO:0000256" key="1">
    <source>
        <dbReference type="SAM" id="MobiDB-lite"/>
    </source>
</evidence>
<gene>
    <name evidence="2" type="ORF">LYSCAS_29320</name>
</gene>
<evidence type="ECO:0000313" key="2">
    <source>
        <dbReference type="EMBL" id="BCT93908.1"/>
    </source>
</evidence>
<proteinExistence type="predicted"/>
<reference evidence="2 3" key="1">
    <citation type="submission" date="2021-03" db="EMBL/GenBank/DDBJ databases">
        <title>Complete Genome Sequences of Two Lysobacter Strains Isolated from Sea Water (Lysobacter caseinilyticus) and Soil (Lysobacter helvus) in South Korea.</title>
        <authorList>
            <person name="Watanabe Y."/>
            <person name="Arakawa K."/>
        </authorList>
    </citation>
    <scope>NUCLEOTIDE SEQUENCE [LARGE SCALE GENOMIC DNA]</scope>
    <source>
        <strain evidence="2 3">KVB24</strain>
    </source>
</reference>
<dbReference type="Proteomes" id="UP000681317">
    <property type="component" value="Chromosome"/>
</dbReference>
<protein>
    <recommendedName>
        <fullName evidence="4">Restriction endonuclease</fullName>
    </recommendedName>
</protein>